<dbReference type="EMBL" id="JAGEPA010000001">
    <property type="protein sequence ID" value="MBO1434729.1"/>
    <property type="molecule type" value="Genomic_DNA"/>
</dbReference>
<organism evidence="2 3">
    <name type="scientific">Bradyrhizobium quebecense</name>
    <dbReference type="NCBI Taxonomy" id="2748629"/>
    <lineage>
        <taxon>Bacteria</taxon>
        <taxon>Pseudomonadati</taxon>
        <taxon>Pseudomonadota</taxon>
        <taxon>Alphaproteobacteria</taxon>
        <taxon>Hyphomicrobiales</taxon>
        <taxon>Nitrobacteraceae</taxon>
        <taxon>Bradyrhizobium</taxon>
    </lineage>
</organism>
<reference evidence="2" key="1">
    <citation type="journal article" date="2021" name="Int. J. Syst. Evol. Microbiol.">
        <title>Bradyrhizobium septentrionale sp. nov. (sv. septentrionale) and Bradyrhizobium quebecense sp. nov. (sv. septentrionale) associated with legumes native to Canada possess rearranged symbiosis genes and numerous insertion sequences.</title>
        <authorList>
            <person name="Bromfield E.S.P."/>
            <person name="Cloutier S."/>
        </authorList>
    </citation>
    <scope>NUCLEOTIDE SEQUENCE</scope>
    <source>
        <strain evidence="2">12S5</strain>
    </source>
</reference>
<name>A0ABS3MTA6_9BRAD</name>
<feature type="compositionally biased region" description="Pro residues" evidence="1">
    <location>
        <begin position="1641"/>
        <end position="1651"/>
    </location>
</feature>
<comment type="caution">
    <text evidence="2">The sequence shown here is derived from an EMBL/GenBank/DDBJ whole genome shotgun (WGS) entry which is preliminary data.</text>
</comment>
<evidence type="ECO:0000313" key="2">
    <source>
        <dbReference type="EMBL" id="MBO1434729.1"/>
    </source>
</evidence>
<feature type="region of interest" description="Disordered" evidence="1">
    <location>
        <begin position="1632"/>
        <end position="1651"/>
    </location>
</feature>
<protein>
    <recommendedName>
        <fullName evidence="4">LysM domain-containing protein</fullName>
    </recommendedName>
</protein>
<feature type="region of interest" description="Disordered" evidence="1">
    <location>
        <begin position="1600"/>
        <end position="1627"/>
    </location>
</feature>
<sequence length="4101" mass="439172">MAASINLFSRSQGDLTVEGLTPNDPFSIEEISIKAQLATGKIKLRDAIKIPTYTADGGARDSYFVANGKLKSWSEIQAEIKKLRDDAKFDAAVLIEAARSELVAQLSKPIDLAAGGSAFLGLSVLPFSVVTTIDANVNLDLVALDSGPVEAPFLTAALGGSGQILTVAGQANAEIRLELTVSRENVADAVKILPSISMPPLPNFPALDLHWPKIKWPQLDWPSLDLSGLAKLLRFDLPISKSPVRIDWDKDAVGKSKLNLKFDVDAQKRLSVGTAAPCDGKLIYVDGSNAPPAIADINGFSFALTIGGNLAVAGIVTPHAVSPNLPAAVIDQPELLPFKIELPASTLTIQVPTVNLSQVQATALGIKATLELKRIVIRAKNDPALLIALHAVYTQSVEASGKTSGQLTTLEIIEPYPVKLITVAAQKAEDLARQLLRFASGIRMPDSSFQDPSDLGKVLDRIADMVAAAVRWLTQQGGSIRNPLLGVAEAVGEVLARLVHMLRDAIKKIGAGPGVSPPHLMIEVRLDARTYALRQIVIAPAWGSSLTTESFSGEELGLSLDIKVPLIWQPSVVIDLDGAPSVALLIAPPAAAPGTGPSATIGTDLWLGHDSGLEAVRDTDLQGKRDAKRLIQADIKFTNVNAIALVRLADGAVHFLQACDAQVSATQIEPPGRDFPTGLTVATISGDITYKGALDWQNVDATVSAQTDRLLPFLQSSQSTDSGALGVLNSIGQYIKVSAQSSVKPSADGKCDLPVNVSLKINDANVDFDLHVNIDLKDFSVKLSGADKIAILGDSDKTDFSLLGLTGNIVPKAGGNWPPKTKVPFFNLDFSTGDAHLLLAPEARLDLAYGKVASGGRGIVFHVDDLGISRSGLDLDAKVDRDTPVQLAGVDMPFRFDSGGLSIKHGQIQAFSIKGSGQLPPELVGEANATISISMGRGSDGSLIVQSAEAKLDKAGDPIVCHATRFVLTISALGFEFQNFAREGGGYQFYFTLTGTAEFRPGEGEFTDGLLKYLGSITIVLDKAPLARDSSMLLRAISFQVAVVPPKQVNFFNLFSFELRGIGFHPSSPAFGGKPALSISGQVNFVESGDIVSPRFDFHELWIAPPKQGQSLPQIRFDGLTLGVRFGGAASIEGTAIAVDGSLPSLYAPGALPTDVTVNGFLASGKLSIKGWGAMAAAMGFLELRKDGGDLRRAFFLYAEADDLSIEIPTPIGPIYLREVGFGFGYRFTIAAFNRADKVTSVKDLIKVLDDISKYQGNLASIKSWEPEAEGNRVTLALRGLITIESASEETEYNADGEEDLPNPILFDIVVALRSDFTFFLNARVWIARNYADWHDSSVNDFWRNNPTLRGYVYLSVPRKEFLGRLIADGTGDVDGKHPQLPEPLVKAMKGIRWSATTYIRPGLFHQEFGWPYELGFTFEEKLGGGSFQIVCSGGMINRIEDGAMLWGIAFRAKGYAQFGGQIGGRSFGASAYARADFSIDAKFIAYISVKRFSDTLFYGSISFDVSIGLQVRIWLEFSVGFTDIHLEVGFSISLTISIALEAAATPNSISARGSASVAVGAFGRHIRLGVAFAVNPGRLDEARARVERFMQLGLTSSMPDAEQAVAPPAPELPRGPRAGSADQAADTGLDKHDALNANDPPIPTVPGKPLPVPEGRPLQPTAYWAMLFPVAGNQPGGEEEFVMIFVPRDHTETGLTSTELPRDRDGQAFSSFYPPPLQLDSSVDNNPAAFSLVARAGMPATFKFNRLDPTSGVQPVALGDMVKYKTDWTVAVSGSNKMDLGTFLSQCFIRKLSTTSPPPKVPALADLAEPLDTHIMADPERLPSAREAAAQVLTDAGRDQMSLGLELRAANDIEERRSATIASLCDSAAKLAAGGRSSWQAAPAATGFDIRTLGAAFVVKKTELDVLFEAGSSDGPPRAGKFDIVAAAASIPGIPQGSNVHLFNSPERMFRERGPRLAEPIVEATPNGIRLDWDLEPPFGNSRGVWFDPEFDLKHYRIERIVTKLDGLTGLAKPMRTTTKAAAPMRLVRDPVSGSFVWRFVRPNAQFVDDLSDLPDAMRRAILPPTTVPDTAPTAPASLSAIAAPPYVLRYTVVPVDTAGTDGAPTPLVLQTQIVKQPRKGVKRAVLHFEYRANSADAVMVDVTSPSFKPTFTLGIDDGSDDLAKRDVLKNNRRYLLRVRIEQTVPIGLYGSDAVSDAKARPSAGDFAIRRPGDPDDFVITLTKGTITPPGEQPAPLLQPNFDDPMLVNRATQIGYSIDDMQRFLKVIGADRSPQDRLDNGPIGVRFAIQPAYSVGSEAEPPWCPMDSSILIDIIGSKDKLPAVAAPVEVFEHPVRVDVAPLLSEDIDGNAGRIVVLHPAVKADASLAPATLAQLLDPLKESPLQRLRDSARRVGTSVQWNARPAAIERELADRSARRNASYFGGYDIFELDAVGEAEGATSAPTALALPYPFSKSVVDSNPGNSLRYNDKVDPEDKTVGAIYIGGDQMFELDALNEAGVGANAQIRLIAADDPTKALTLDLKVYVRARGYRKLLVKHGGSAIPFVDGKKVILFLTCDPPAKPVARVQALPASLAQLDPAEIADFAKVEAHYPSETLRLIAPSGGRQSGWYSPAESFLVWPKRTLRRSLSINVDEPTLTEMLSNGRPETIRVELKITDKLSGMVLRPRDPFGKTGYDEVLGSGLKAPNGGKWTAGVLREFLQNLQWDSHAAEVRAAFAENPDQFRRATIILSALKPSGTAGAPDIVLASAQWGIDLDPPLHPLLADVIDFARYAEAPAGAEQYPSVVLESSEVERLAAWLADPGANFGESVAFSINGWTASAQPALGFQLGGDFDFSTANFTIEKIDKKGVVATHDKIAAQIVAAAGRLAVKLDGGQLAALKLNDAPITASLALDLGVAQNPAHPVPAPFKFSVTALKRPKYRRYEPVLEQLPKVNAKDVLGWFDETPVQRDPYGWSILRTLGLAAGIKLYDTEQRDYMTPAETLKQLQAAFSAILPRYRHDDVGSPFVDVITHAGGTLSLASFDGGMSGVSANEAAALLTGPALSLAQISLRPTVDRFAQSSVDAGTETEGWTPKSIDKIAAYFAIQAKPSVKVTLDLDKLTGASKLIAVAEVIDLTTGLAKPPIVTLAPKSFDPALDDVRKAMLDGTGGEQTTLEITARGQRSGDPATVAIVRVIVSSGDAATLFGPDGSVPWVANAQVKQITRPVDFASTDAGAFGRFPDLAAPRVKALTGDKGHPSLLNAIASLKSYTRKRLPEGWPSAADEPTLVARIPDWTRRFFDHGTPTPPDLCQAPLFAIAEVTRPDPWRVGVAADGTMQVTFVHDDRKRRLKRYAIKPFGRYDGFADALLHASDPNAIPAPPRLGGAWSDPLANDPDLQQTFEDNWSRRFFDVVIPRTEPLAPPVLVDAKRIEILPPTSAAGQAQAPSRKALEFLFARHAEEILSEANVTVEGALSFETVSYGFWREFPMQTWANDIQPGISTTQGFGDWNNRPAVPKLIESADAFGGLAIDDKGGAGRYPEGWRGALALRTESLPFFFRTHVAAFASAGVVVSDPVVATVEEGYYELALPWQTGSAGDLEVSTPAPTWSVSRQEPPLPPGLWVTIELPLVRLFDSMPQDSRKAWLRGRAIPDVFMLPDPVVRYEIAVVAADDGGMSSASTELDIMGQQRATTSGSPPSCFGMNLVGPLFDPKGASPPYLHRVTNTATWNLCPKVLAFEGTALSADFVPSIKPPEHPSGTGTDALQLFEIKPTDFVAFSGIAPTRTVLFTVVPPVAPAGWPAFKTGVTAWRALYMPYIAMSIGAKGITDFLDQWINANPAAPPSLKTFSTDAFIAGLPRLTSPSSDVVFKQTSLQWLWPSAPAAGVDQRAAIRAIVPVTAANYSATEFTAGVANPIIAEMRRVLATGKEIDSRFMNYPSLTVALPPGALADDARKLGEALQLPDCTDVVMSIPVAVKADPGLAAKVQALLKAVEAEKFTSVAILDLGALEDGTAENVELHLSCGVLAKAGVQAALDALDPAASGGKKPWSLLLRQPPEDADRSKIMTAIDGVAGLADRDALKRFYDRAMADQIFGVGRLPRVKAYRGTSAPQQDQIARKV</sequence>
<evidence type="ECO:0000256" key="1">
    <source>
        <dbReference type="SAM" id="MobiDB-lite"/>
    </source>
</evidence>
<accession>A0ABS3MTA6</accession>
<dbReference type="RefSeq" id="WP_207838233.1">
    <property type="nucleotide sequence ID" value="NZ_CP088282.1"/>
</dbReference>
<evidence type="ECO:0008006" key="4">
    <source>
        <dbReference type="Google" id="ProtNLM"/>
    </source>
</evidence>
<dbReference type="Proteomes" id="UP000692816">
    <property type="component" value="Unassembled WGS sequence"/>
</dbReference>
<proteinExistence type="predicted"/>
<gene>
    <name evidence="2" type="ORF">J4P68_36295</name>
</gene>
<evidence type="ECO:0000313" key="3">
    <source>
        <dbReference type="Proteomes" id="UP000692816"/>
    </source>
</evidence>
<keyword evidence="3" id="KW-1185">Reference proteome</keyword>